<dbReference type="GO" id="GO:0005524">
    <property type="term" value="F:ATP binding"/>
    <property type="evidence" value="ECO:0007669"/>
    <property type="project" value="UniProtKB-KW"/>
</dbReference>
<evidence type="ECO:0000256" key="4">
    <source>
        <dbReference type="ARBA" id="ARBA00023186"/>
    </source>
</evidence>
<dbReference type="SUPFAM" id="SSF109604">
    <property type="entry name" value="HD-domain/PDEase-like"/>
    <property type="match status" value="1"/>
</dbReference>
<feature type="domain" description="HD-CE" evidence="5">
    <location>
        <begin position="62"/>
        <end position="321"/>
    </location>
</feature>
<dbReference type="InterPro" id="IPR020575">
    <property type="entry name" value="Hsp90_N"/>
</dbReference>
<keyword evidence="7" id="KW-1185">Reference proteome</keyword>
<reference evidence="7" key="1">
    <citation type="journal article" date="2019" name="Int. J. Syst. Evol. Microbiol.">
        <title>The Global Catalogue of Microorganisms (GCM) 10K type strain sequencing project: providing services to taxonomists for standard genome sequencing and annotation.</title>
        <authorList>
            <consortium name="The Broad Institute Genomics Platform"/>
            <consortium name="The Broad Institute Genome Sequencing Center for Infectious Disease"/>
            <person name="Wu L."/>
            <person name="Ma J."/>
        </authorList>
    </citation>
    <scope>NUCLEOTIDE SEQUENCE [LARGE SCALE GENOMIC DNA]</scope>
    <source>
        <strain evidence="7">KCTC 33676</strain>
    </source>
</reference>
<proteinExistence type="inferred from homology"/>
<keyword evidence="3 6" id="KW-0067">ATP-binding</keyword>
<dbReference type="PRINTS" id="PR00775">
    <property type="entry name" value="HEATSHOCK90"/>
</dbReference>
<evidence type="ECO:0000256" key="3">
    <source>
        <dbReference type="ARBA" id="ARBA00022840"/>
    </source>
</evidence>
<dbReference type="Pfam" id="PF24391">
    <property type="entry name" value="HD-CE"/>
    <property type="match status" value="1"/>
</dbReference>
<dbReference type="Pfam" id="PF13589">
    <property type="entry name" value="HATPase_c_3"/>
    <property type="match status" value="1"/>
</dbReference>
<dbReference type="PANTHER" id="PTHR11528">
    <property type="entry name" value="HEAT SHOCK PROTEIN 90 FAMILY MEMBER"/>
    <property type="match status" value="1"/>
</dbReference>
<protein>
    <submittedName>
        <fullName evidence="6">ATP-binding protein</fullName>
    </submittedName>
</protein>
<dbReference type="EMBL" id="JBHUMM010000017">
    <property type="protein sequence ID" value="MFD2671866.1"/>
    <property type="molecule type" value="Genomic_DNA"/>
</dbReference>
<evidence type="ECO:0000313" key="7">
    <source>
        <dbReference type="Proteomes" id="UP001597497"/>
    </source>
</evidence>
<evidence type="ECO:0000259" key="5">
    <source>
        <dbReference type="Pfam" id="PF24391"/>
    </source>
</evidence>
<comment type="caution">
    <text evidence="6">The sequence shown here is derived from an EMBL/GenBank/DDBJ whole genome shotgun (WGS) entry which is preliminary data.</text>
</comment>
<dbReference type="Proteomes" id="UP001597497">
    <property type="component" value="Unassembled WGS sequence"/>
</dbReference>
<keyword evidence="2" id="KW-0547">Nucleotide-binding</keyword>
<gene>
    <name evidence="6" type="ORF">ACFSUC_09620</name>
</gene>
<dbReference type="InterPro" id="IPR036890">
    <property type="entry name" value="HATPase_C_sf"/>
</dbReference>
<comment type="similarity">
    <text evidence="1">Belongs to the heat shock protein 90 family.</text>
</comment>
<keyword evidence="4" id="KW-0143">Chaperone</keyword>
<accession>A0ABW5R9X8</accession>
<dbReference type="SUPFAM" id="SSF55874">
    <property type="entry name" value="ATPase domain of HSP90 chaperone/DNA topoisomerase II/histidine kinase"/>
    <property type="match status" value="1"/>
</dbReference>
<name>A0ABW5R9X8_9BACL</name>
<evidence type="ECO:0000256" key="1">
    <source>
        <dbReference type="ARBA" id="ARBA00008239"/>
    </source>
</evidence>
<sequence>MTFFYRDDWREETQLRLQKSNIYLTLKQKAENDPSGQQVLALIDDASDYAYQRTKIIIRYMEEFTLHDGDHLFRVLKLMEQIIPLNTLEKLSVPELMLLILTAFFHDIGMAASEKDIRAWLELWDGDVPSEWELHEYEKFKRFADARPDKQTEIQKLNDIGMYSKANTLKKYLISEYIRITHADRARHIIAGVWNGKIKYKDIDLTNEFAQLCFSHNEEVFSLLELDMSLLCGQDVIVCLPFIGVVLRLSDILDFDAKRTPTVLFSHLGVKNSVSLQEWMKHRSVDAWSISPSNILFQARCEHPAIEATIQRFCDLIDKELIECNSVLSNLSGQSLNNGSDYYYIKLAPKVDRSKIGAKKDLYGKPVYQYKDTQFTLSKTQVIELLMGTKLYGNPEVALRELLQNSIDACLVRQALEKSWGNQFNPEIIIEFKTENNENILTVIDNGIGMDQYIIDNYYSKVGSSFYKSADFYDLKSQASMTFTPTSRFGIGVLSCFMVSDTLKVDTRRLYDLHDSSEPIQVVVEGHESIFWIQTGERKQPGTTTEVVLHQNNPWKHMSEQKFFEFVSQTIPNPPFSIVIKYKNKSKQHTSDSFLNTNSQFYKDFNWNSYNYVNKFELDICDTEFGMDGKVIIGLLEKNKMPVDRIEVSSKEVSISGIMESFTLSTSITVNTNSISKSTDSIEIDDQENVNTSSGSSKIIESKSLLSLHGIEIPMDLFPSSWSSRNQLTRLDWPFPAYLVVDINGNRDIDLNSARTEVTYNEKWVEFAEDLSFVVCRELSKKVSVKYWERLKEIWNVHCKDEKFSIGLKRVT</sequence>
<evidence type="ECO:0000313" key="6">
    <source>
        <dbReference type="EMBL" id="MFD2671866.1"/>
    </source>
</evidence>
<dbReference type="InterPro" id="IPR056471">
    <property type="entry name" value="HD-CE"/>
</dbReference>
<dbReference type="Gene3D" id="3.30.565.10">
    <property type="entry name" value="Histidine kinase-like ATPase, C-terminal domain"/>
    <property type="match status" value="1"/>
</dbReference>
<evidence type="ECO:0000256" key="2">
    <source>
        <dbReference type="ARBA" id="ARBA00022741"/>
    </source>
</evidence>
<dbReference type="InterPro" id="IPR001404">
    <property type="entry name" value="Hsp90_fam"/>
</dbReference>
<organism evidence="6 7">
    <name type="scientific">Marinicrinis sediminis</name>
    <dbReference type="NCBI Taxonomy" id="1652465"/>
    <lineage>
        <taxon>Bacteria</taxon>
        <taxon>Bacillati</taxon>
        <taxon>Bacillota</taxon>
        <taxon>Bacilli</taxon>
        <taxon>Bacillales</taxon>
        <taxon>Paenibacillaceae</taxon>
    </lineage>
</organism>
<dbReference type="RefSeq" id="WP_379929341.1">
    <property type="nucleotide sequence ID" value="NZ_JBHUMM010000017.1"/>
</dbReference>